<comment type="caution">
    <text evidence="5">Lacks conserved residue(s) required for the propagation of feature annotation.</text>
</comment>
<dbReference type="SUPFAM" id="SSF53335">
    <property type="entry name" value="S-adenosyl-L-methionine-dependent methyltransferases"/>
    <property type="match status" value="1"/>
</dbReference>
<dbReference type="PANTHER" id="PTHR18895:SF74">
    <property type="entry name" value="MTRF1L RELEASE FACTOR GLUTAMINE METHYLTRANSFERASE"/>
    <property type="match status" value="1"/>
</dbReference>
<dbReference type="GO" id="GO:0032259">
    <property type="term" value="P:methylation"/>
    <property type="evidence" value="ECO:0007669"/>
    <property type="project" value="UniProtKB-KW"/>
</dbReference>
<evidence type="ECO:0000259" key="6">
    <source>
        <dbReference type="Pfam" id="PF05175"/>
    </source>
</evidence>
<comment type="catalytic activity">
    <reaction evidence="4 5">
        <text>L-glutaminyl-[peptide chain release factor] + S-adenosyl-L-methionine = N(5)-methyl-L-glutaminyl-[peptide chain release factor] + S-adenosyl-L-homocysteine + H(+)</text>
        <dbReference type="Rhea" id="RHEA:42896"/>
        <dbReference type="Rhea" id="RHEA-COMP:10271"/>
        <dbReference type="Rhea" id="RHEA-COMP:10272"/>
        <dbReference type="ChEBI" id="CHEBI:15378"/>
        <dbReference type="ChEBI" id="CHEBI:30011"/>
        <dbReference type="ChEBI" id="CHEBI:57856"/>
        <dbReference type="ChEBI" id="CHEBI:59789"/>
        <dbReference type="ChEBI" id="CHEBI:61891"/>
        <dbReference type="EC" id="2.1.1.297"/>
    </reaction>
</comment>
<dbReference type="InterPro" id="IPR004556">
    <property type="entry name" value="HemK-like"/>
</dbReference>
<accession>A0AAE3AHP3</accession>
<feature type="binding site" evidence="5">
    <location>
        <position position="191"/>
    </location>
    <ligand>
        <name>S-adenosyl-L-methionine</name>
        <dbReference type="ChEBI" id="CHEBI:59789"/>
    </ligand>
</feature>
<reference evidence="8" key="1">
    <citation type="submission" date="2021-10" db="EMBL/GenBank/DDBJ databases">
        <title>Anaerobic single-cell dispensing facilitates the cultivation of human gut bacteria.</title>
        <authorList>
            <person name="Afrizal A."/>
        </authorList>
    </citation>
    <scope>NUCLEOTIDE SEQUENCE</scope>
    <source>
        <strain evidence="8">CLA-AA-H272</strain>
    </source>
</reference>
<comment type="function">
    <text evidence="5">Methylates the class 1 translation termination release factors RF1/PrfA and RF2/PrfB on the glutamine residue of the universally conserved GGQ motif.</text>
</comment>
<dbReference type="Gene3D" id="1.10.8.10">
    <property type="entry name" value="DNA helicase RuvA subunit, C-terminal domain"/>
    <property type="match status" value="1"/>
</dbReference>
<dbReference type="PROSITE" id="PS00092">
    <property type="entry name" value="N6_MTASE"/>
    <property type="match status" value="1"/>
</dbReference>
<organism evidence="8 9">
    <name type="scientific">Brotocaccenecus cirricatena</name>
    <dbReference type="NCBI Taxonomy" id="3064195"/>
    <lineage>
        <taxon>Bacteria</taxon>
        <taxon>Bacillati</taxon>
        <taxon>Bacillota</taxon>
        <taxon>Clostridia</taxon>
        <taxon>Eubacteriales</taxon>
        <taxon>Oscillospiraceae</taxon>
        <taxon>Brotocaccenecus</taxon>
    </lineage>
</organism>
<dbReference type="InterPro" id="IPR050320">
    <property type="entry name" value="N5-glutamine_MTase"/>
</dbReference>
<dbReference type="NCBIfam" id="TIGR00536">
    <property type="entry name" value="hemK_fam"/>
    <property type="match status" value="1"/>
</dbReference>
<evidence type="ECO:0000256" key="3">
    <source>
        <dbReference type="ARBA" id="ARBA00022691"/>
    </source>
</evidence>
<dbReference type="HAMAP" id="MF_02126">
    <property type="entry name" value="RF_methyltr_PrmC"/>
    <property type="match status" value="1"/>
</dbReference>
<protein>
    <recommendedName>
        <fullName evidence="5">Release factor glutamine methyltransferase</fullName>
        <shortName evidence="5">RF MTase</shortName>
        <ecNumber evidence="5">2.1.1.297</ecNumber>
    </recommendedName>
    <alternativeName>
        <fullName evidence="5">N5-glutamine methyltransferase PrmC</fullName>
    </alternativeName>
    <alternativeName>
        <fullName evidence="5">Protein-(glutamine-N5) MTase PrmC</fullName>
    </alternativeName>
    <alternativeName>
        <fullName evidence="5">Protein-glutamine N-methyltransferase PrmC</fullName>
    </alternativeName>
</protein>
<feature type="binding site" evidence="5">
    <location>
        <begin position="191"/>
        <end position="194"/>
    </location>
    <ligand>
        <name>substrate</name>
    </ligand>
</feature>
<evidence type="ECO:0000256" key="1">
    <source>
        <dbReference type="ARBA" id="ARBA00022603"/>
    </source>
</evidence>
<keyword evidence="2 5" id="KW-0808">Transferase</keyword>
<evidence type="ECO:0000256" key="5">
    <source>
        <dbReference type="HAMAP-Rule" id="MF_02126"/>
    </source>
</evidence>
<dbReference type="GO" id="GO:0003676">
    <property type="term" value="F:nucleic acid binding"/>
    <property type="evidence" value="ECO:0007669"/>
    <property type="project" value="InterPro"/>
</dbReference>
<dbReference type="InterPro" id="IPR040758">
    <property type="entry name" value="PrmC_N"/>
</dbReference>
<evidence type="ECO:0000313" key="8">
    <source>
        <dbReference type="EMBL" id="MCC2130827.1"/>
    </source>
</evidence>
<feature type="binding site" evidence="5">
    <location>
        <position position="145"/>
    </location>
    <ligand>
        <name>S-adenosyl-L-methionine</name>
        <dbReference type="ChEBI" id="CHEBI:59789"/>
    </ligand>
</feature>
<sequence>MAVTYNDLTLDIRRSLRQAGIEAATLEARELVCFAAGKDKARLLRDGALYVSPEVEEAAWALARRRLAGEPVAYLIGEWEFYGLPLDISESVLIPRPDTETLAEAAIGWLRQQEAPRVLDLCAGSGCLGLAIASQVPAARVVLGELSDGALRVCRQNIRRNGLTGRVTAMQLDALRPPVQRLGDFDCIVSNPPYIPSGDIPGLDASVRDYEPHMALDGGADGLDFYRAILRHWPAVLHPGSRLYFEVGIGQADDVLRLMRGVGFGDLEILPDPAGIPRVVLGALYQEI</sequence>
<comment type="similarity">
    <text evidence="5">Belongs to the protein N5-glutamine methyltransferase family. PrmC subfamily.</text>
</comment>
<dbReference type="InterPro" id="IPR002052">
    <property type="entry name" value="DNA_methylase_N6_adenine_CS"/>
</dbReference>
<gene>
    <name evidence="5 8" type="primary">prmC</name>
    <name evidence="8" type="ORF">LKD37_15170</name>
</gene>
<comment type="caution">
    <text evidence="8">The sequence shown here is derived from an EMBL/GenBank/DDBJ whole genome shotgun (WGS) entry which is preliminary data.</text>
</comment>
<feature type="domain" description="Methyltransferase small" evidence="6">
    <location>
        <begin position="110"/>
        <end position="194"/>
    </location>
</feature>
<dbReference type="RefSeq" id="WP_302929955.1">
    <property type="nucleotide sequence ID" value="NZ_JAJEPW010000074.1"/>
</dbReference>
<dbReference type="InterPro" id="IPR019874">
    <property type="entry name" value="RF_methyltr_PrmC"/>
</dbReference>
<keyword evidence="3 5" id="KW-0949">S-adenosyl-L-methionine</keyword>
<dbReference type="InterPro" id="IPR007848">
    <property type="entry name" value="Small_mtfrase_dom"/>
</dbReference>
<evidence type="ECO:0000313" key="9">
    <source>
        <dbReference type="Proteomes" id="UP001199319"/>
    </source>
</evidence>
<evidence type="ECO:0000256" key="2">
    <source>
        <dbReference type="ARBA" id="ARBA00022679"/>
    </source>
</evidence>
<name>A0AAE3AHP3_9FIRM</name>
<evidence type="ECO:0000259" key="7">
    <source>
        <dbReference type="Pfam" id="PF17827"/>
    </source>
</evidence>
<feature type="domain" description="Release factor glutamine methyltransferase N-terminal" evidence="7">
    <location>
        <begin position="12"/>
        <end position="77"/>
    </location>
</feature>
<dbReference type="CDD" id="cd02440">
    <property type="entry name" value="AdoMet_MTases"/>
    <property type="match status" value="1"/>
</dbReference>
<dbReference type="EMBL" id="JAJEPW010000074">
    <property type="protein sequence ID" value="MCC2130827.1"/>
    <property type="molecule type" value="Genomic_DNA"/>
</dbReference>
<dbReference type="Gene3D" id="3.40.50.150">
    <property type="entry name" value="Vaccinia Virus protein VP39"/>
    <property type="match status" value="1"/>
</dbReference>
<evidence type="ECO:0000256" key="4">
    <source>
        <dbReference type="ARBA" id="ARBA00048391"/>
    </source>
</evidence>
<dbReference type="InterPro" id="IPR029063">
    <property type="entry name" value="SAM-dependent_MTases_sf"/>
</dbReference>
<dbReference type="NCBIfam" id="TIGR03534">
    <property type="entry name" value="RF_mod_PrmC"/>
    <property type="match status" value="1"/>
</dbReference>
<proteinExistence type="inferred from homology"/>
<dbReference type="AlphaFoldDB" id="A0AAE3AHP3"/>
<dbReference type="Pfam" id="PF17827">
    <property type="entry name" value="PrmC_N"/>
    <property type="match status" value="1"/>
</dbReference>
<dbReference type="EC" id="2.1.1.297" evidence="5"/>
<dbReference type="GO" id="GO:0102559">
    <property type="term" value="F:peptide chain release factor N(5)-glutamine methyltransferase activity"/>
    <property type="evidence" value="ECO:0007669"/>
    <property type="project" value="UniProtKB-EC"/>
</dbReference>
<dbReference type="PANTHER" id="PTHR18895">
    <property type="entry name" value="HEMK METHYLTRANSFERASE"/>
    <property type="match status" value="1"/>
</dbReference>
<dbReference type="Pfam" id="PF05175">
    <property type="entry name" value="MTS"/>
    <property type="match status" value="1"/>
</dbReference>
<keyword evidence="9" id="KW-1185">Reference proteome</keyword>
<dbReference type="Proteomes" id="UP001199319">
    <property type="component" value="Unassembled WGS sequence"/>
</dbReference>
<keyword evidence="1 5" id="KW-0489">Methyltransferase</keyword>